<feature type="region of interest" description="Disordered" evidence="1">
    <location>
        <begin position="51"/>
        <end position="161"/>
    </location>
</feature>
<keyword evidence="2" id="KW-0472">Membrane</keyword>
<protein>
    <submittedName>
        <fullName evidence="3">Uncharacterized protein</fullName>
    </submittedName>
</protein>
<reference evidence="3 4" key="1">
    <citation type="submission" date="2019-03" db="EMBL/GenBank/DDBJ databases">
        <title>Draft genome sequences of two Veillonella tobetsuensis clinical isolates from intraoperative bronchial fluids of elderly patients with pulmonary carcinoma.</title>
        <authorList>
            <person name="Akiyama T."/>
        </authorList>
    </citation>
    <scope>NUCLEOTIDE SEQUENCE [LARGE SCALE GENOMIC DNA]</scope>
    <source>
        <strain evidence="3 4">PAGU 1579</strain>
    </source>
</reference>
<evidence type="ECO:0000256" key="2">
    <source>
        <dbReference type="SAM" id="Phobius"/>
    </source>
</evidence>
<gene>
    <name evidence="3" type="ORF">PAGU1579_02200</name>
</gene>
<keyword evidence="4" id="KW-1185">Reference proteome</keyword>
<proteinExistence type="predicted"/>
<organism evidence="3 4">
    <name type="scientific">Veillonella tobetsuensis</name>
    <dbReference type="NCBI Taxonomy" id="1110546"/>
    <lineage>
        <taxon>Bacteria</taxon>
        <taxon>Bacillati</taxon>
        <taxon>Bacillota</taxon>
        <taxon>Negativicutes</taxon>
        <taxon>Veillonellales</taxon>
        <taxon>Veillonellaceae</taxon>
        <taxon>Veillonella</taxon>
    </lineage>
</organism>
<name>A0A480B4P5_9FIRM</name>
<accession>A0A480B4P5</accession>
<dbReference type="EMBL" id="BJCR01000003">
    <property type="protein sequence ID" value="GCL68451.1"/>
    <property type="molecule type" value="Genomic_DNA"/>
</dbReference>
<evidence type="ECO:0000313" key="4">
    <source>
        <dbReference type="Proteomes" id="UP000303581"/>
    </source>
</evidence>
<keyword evidence="2" id="KW-0812">Transmembrane</keyword>
<feature type="compositionally biased region" description="Basic and acidic residues" evidence="1">
    <location>
        <begin position="95"/>
        <end position="114"/>
    </location>
</feature>
<evidence type="ECO:0000313" key="3">
    <source>
        <dbReference type="EMBL" id="GCL68451.1"/>
    </source>
</evidence>
<feature type="compositionally biased region" description="Polar residues" evidence="1">
    <location>
        <begin position="133"/>
        <end position="155"/>
    </location>
</feature>
<feature type="transmembrane region" description="Helical" evidence="2">
    <location>
        <begin position="6"/>
        <end position="28"/>
    </location>
</feature>
<keyword evidence="2" id="KW-1133">Transmembrane helix</keyword>
<comment type="caution">
    <text evidence="3">The sequence shown here is derived from an EMBL/GenBank/DDBJ whole genome shotgun (WGS) entry which is preliminary data.</text>
</comment>
<dbReference type="RefSeq" id="WP_249928077.1">
    <property type="nucleotide sequence ID" value="NZ_BJCR01000003.1"/>
</dbReference>
<sequence>MFESHYLRPFLMALFISILMITGMGLSLKGMGGTGAGQEAAEISFDLTDVGESEHADEHSVVTPPQVPKPSEDTAATEVIKPQKPQAKPQLEGLDSTKKTDDPQKEKNTKREWAVPKAIESEASGGETGVIAHQNSSSSKKLVGNTTSTDPNAQGNGIDDTNKDLSFFADALQLLTPGQRAWLEQPEINPTEYLRQVREQGKASSVRGEAVVRVNFDADGNVIVGVNTPRIVESGVPPDVRDEALRIIKTSGSIVNKKGQVVALAIPVVLGQ</sequence>
<dbReference type="AlphaFoldDB" id="A0A480B4P5"/>
<evidence type="ECO:0000256" key="1">
    <source>
        <dbReference type="SAM" id="MobiDB-lite"/>
    </source>
</evidence>
<dbReference type="Proteomes" id="UP000303581">
    <property type="component" value="Unassembled WGS sequence"/>
</dbReference>